<evidence type="ECO:0000256" key="13">
    <source>
        <dbReference type="ARBA" id="ARBA00022927"/>
    </source>
</evidence>
<protein>
    <recommendedName>
        <fullName evidence="5">Nuclear pore complex protein Nup98-Nup96</fullName>
    </recommendedName>
</protein>
<keyword evidence="7" id="KW-0645">Protease</keyword>
<evidence type="ECO:0000256" key="15">
    <source>
        <dbReference type="ARBA" id="ARBA00023132"/>
    </source>
</evidence>
<dbReference type="GO" id="GO:0006405">
    <property type="term" value="P:RNA export from nucleus"/>
    <property type="evidence" value="ECO:0007669"/>
    <property type="project" value="TreeGrafter"/>
</dbReference>
<comment type="subcellular location">
    <subcellularLocation>
        <location evidence="2">Nucleus membrane</location>
        <topology evidence="2">Peripheral membrane protein</topology>
        <orientation evidence="2">Nucleoplasmic side</orientation>
    </subcellularLocation>
    <subcellularLocation>
        <location evidence="1">Nucleus</location>
        <location evidence="1">Nuclear pore complex</location>
    </subcellularLocation>
    <subcellularLocation>
        <location evidence="3">Nucleus</location>
        <location evidence="3">Nucleoplasm</location>
    </subcellularLocation>
</comment>
<keyword evidence="9" id="KW-0378">Hydrolase</keyword>
<evidence type="ECO:0000256" key="2">
    <source>
        <dbReference type="ARBA" id="ARBA00004620"/>
    </source>
</evidence>
<keyword evidence="16" id="KW-0472">Membrane</keyword>
<dbReference type="GO" id="GO:0005654">
    <property type="term" value="C:nucleoplasm"/>
    <property type="evidence" value="ECO:0007669"/>
    <property type="project" value="UniProtKB-SubCell"/>
</dbReference>
<keyword evidence="13" id="KW-0653">Protein transport</keyword>
<evidence type="ECO:0000256" key="10">
    <source>
        <dbReference type="ARBA" id="ARBA00022813"/>
    </source>
</evidence>
<dbReference type="GO" id="GO:0017056">
    <property type="term" value="F:structural constituent of nuclear pore"/>
    <property type="evidence" value="ECO:0007669"/>
    <property type="project" value="InterPro"/>
</dbReference>
<dbReference type="EMBL" id="VXIV02002595">
    <property type="protein sequence ID" value="KAF6024289.1"/>
    <property type="molecule type" value="Genomic_DNA"/>
</dbReference>
<gene>
    <name evidence="20" type="ORF">EB796_017403</name>
</gene>
<keyword evidence="15" id="KW-0906">Nuclear pore complex</keyword>
<accession>A0A7J7JDD4</accession>
<dbReference type="Proteomes" id="UP000593567">
    <property type="component" value="Unassembled WGS sequence"/>
</dbReference>
<dbReference type="GO" id="GO:0051028">
    <property type="term" value="P:mRNA transport"/>
    <property type="evidence" value="ECO:0007669"/>
    <property type="project" value="UniProtKB-KW"/>
</dbReference>
<dbReference type="FunFam" id="3.30.1610.10:FF:000001">
    <property type="entry name" value="Nuclear pore complex protein Nup98-Nup96"/>
    <property type="match status" value="1"/>
</dbReference>
<dbReference type="Gene3D" id="1.10.10.2360">
    <property type="match status" value="1"/>
</dbReference>
<evidence type="ECO:0000256" key="9">
    <source>
        <dbReference type="ARBA" id="ARBA00022801"/>
    </source>
</evidence>
<evidence type="ECO:0000256" key="6">
    <source>
        <dbReference type="ARBA" id="ARBA00022448"/>
    </source>
</evidence>
<evidence type="ECO:0000256" key="12">
    <source>
        <dbReference type="ARBA" id="ARBA00022825"/>
    </source>
</evidence>
<evidence type="ECO:0000256" key="8">
    <source>
        <dbReference type="ARBA" id="ARBA00022737"/>
    </source>
</evidence>
<evidence type="ECO:0000313" key="21">
    <source>
        <dbReference type="Proteomes" id="UP000593567"/>
    </source>
</evidence>
<feature type="compositionally biased region" description="Low complexity" evidence="18">
    <location>
        <begin position="8"/>
        <end position="19"/>
    </location>
</feature>
<keyword evidence="17" id="KW-0539">Nucleus</keyword>
<dbReference type="GO" id="GO:0034398">
    <property type="term" value="P:telomere tethering at nuclear periphery"/>
    <property type="evidence" value="ECO:0007669"/>
    <property type="project" value="TreeGrafter"/>
</dbReference>
<dbReference type="Pfam" id="PF04096">
    <property type="entry name" value="Nucleoporin2"/>
    <property type="match status" value="1"/>
</dbReference>
<evidence type="ECO:0000256" key="7">
    <source>
        <dbReference type="ARBA" id="ARBA00022670"/>
    </source>
</evidence>
<dbReference type="PROSITE" id="PS51434">
    <property type="entry name" value="NUP_C"/>
    <property type="match status" value="1"/>
</dbReference>
<proteinExistence type="inferred from homology"/>
<dbReference type="SUPFAM" id="SSF82215">
    <property type="entry name" value="C-terminal autoproteolytic domain of nucleoporin nup98"/>
    <property type="match status" value="1"/>
</dbReference>
<feature type="domain" description="Peptidase S59" evidence="19">
    <location>
        <begin position="593"/>
        <end position="735"/>
    </location>
</feature>
<dbReference type="PANTHER" id="PTHR23198">
    <property type="entry name" value="NUCLEOPORIN"/>
    <property type="match status" value="1"/>
</dbReference>
<dbReference type="InterPro" id="IPR036903">
    <property type="entry name" value="Nup98_auto-Pept-S59_dom_sf"/>
</dbReference>
<organism evidence="20 21">
    <name type="scientific">Bugula neritina</name>
    <name type="common">Brown bryozoan</name>
    <name type="synonym">Sertularia neritina</name>
    <dbReference type="NCBI Taxonomy" id="10212"/>
    <lineage>
        <taxon>Eukaryota</taxon>
        <taxon>Metazoa</taxon>
        <taxon>Spiralia</taxon>
        <taxon>Lophotrochozoa</taxon>
        <taxon>Bryozoa</taxon>
        <taxon>Gymnolaemata</taxon>
        <taxon>Cheilostomatida</taxon>
        <taxon>Flustrina</taxon>
        <taxon>Buguloidea</taxon>
        <taxon>Bugulidae</taxon>
        <taxon>Bugula</taxon>
    </lineage>
</organism>
<dbReference type="Pfam" id="PF21240">
    <property type="entry name" value="Nup98_GLEBS"/>
    <property type="match status" value="1"/>
</dbReference>
<dbReference type="PANTHER" id="PTHR23198:SF6">
    <property type="entry name" value="NUCLEAR PORE COMPLEX PROTEIN NUP98-NUP96"/>
    <property type="match status" value="1"/>
</dbReference>
<reference evidence="20" key="1">
    <citation type="submission" date="2020-06" db="EMBL/GenBank/DDBJ databases">
        <title>Draft genome of Bugula neritina, a colonial animal packing powerful symbionts and potential medicines.</title>
        <authorList>
            <person name="Rayko M."/>
        </authorList>
    </citation>
    <scope>NUCLEOTIDE SEQUENCE [LARGE SCALE GENOMIC DNA]</scope>
    <source>
        <strain evidence="20">Kwan_BN1</strain>
    </source>
</reference>
<feature type="compositionally biased region" description="Polar residues" evidence="18">
    <location>
        <begin position="536"/>
        <end position="555"/>
    </location>
</feature>
<feature type="region of interest" description="Disordered" evidence="18">
    <location>
        <begin position="428"/>
        <end position="452"/>
    </location>
</feature>
<feature type="region of interest" description="Disordered" evidence="18">
    <location>
        <begin position="530"/>
        <end position="583"/>
    </location>
</feature>
<dbReference type="FunFam" id="1.10.10.2360:FF:000001">
    <property type="entry name" value="Nuclear pore complex protein Nup98-Nup96"/>
    <property type="match status" value="1"/>
</dbReference>
<name>A0A7J7JDD4_BUGNE</name>
<sequence>MFGGSGAFGSTAATGTASTKFQPTDGQDNMMKNGLATTVKTKHYCITGMKAYEAKSLEELRLEDYAAGLKGPKAAGAATTGGGMFGGAQPAATGFGGFGATPASSTSGFAFGATSQASTPFGGLNKPAGGGLFGSTAPTTGGLFGQTSSAGTAFGSTPATGQTGGLFGSSASKPNPFGTTGTFGQTAPAFGQTSSATTGFGAFGAKPTTGFGAITTSASTGFGFGMQNTATTGFGGFGAKPTTGFGAQPAAGTGTLGGFGTLGQTTGAFGLAKPTTGFGATTTGFSTGLSGLGAATAQQPQQPVQLASNLDLQTQQAMVQQQIFALANSPYGDSPLFRNIRKDRKEKPDIIPTDPAAQKTLLTSSGSKLKVSSRPAAKVKLTNISNVQAIGTAHNKSELFEGLDDDGCYTPEKYGARRSVKKLVIRPSPAASGGSSRITAGENRKGAFSSPSLYSNHNRSAVEMTNPLGAEETFDLSGVDKVKRPPVSNLYPSLDLDDTIGELQANGRAADIPPSKLSPRETKPMIGETYAVSPVSRYTPSPRHSNRDSQVQLSVSKREHADVSASQALPNETGVLEEEKTTTPHPCGVICTRTDYYTIPSLDELPDYLDDKGDCYVDNLSIGREGYGSVFFPGYTNVAGLDIDRIVHFRRKEVTIYPDDDDKPPENEGLNKRAEVTLDCVWPNEKSTRSPIKSPERLRLMNYQDKIEAATSRIGAKFIDYRPDTGSWVFEVKHFSKYGLLDDDSDDDNIQPYKSPAADVKRLKALHLQNTSVQAQKMHVTEQAEKLASGDSVASRSSLTVGTTGTVPSSATNYLRLNSSAGDVENRMPLDVTNDLSSQEDNLVPVSHLLASQCGVHSSSIQRMKASFLGMDDDDDFNTSATSLAQRKLLEGSPSIPLFKKGSVLDSVTPLSQSPLVRSSKIGLSPSLEKLSSSFFKSEARLESNKSDPLLKSHRMSTDITVPEPDYISLPSGMEIPLKPRVKIQGLRLQLSRIPLKKSICGYNSNSSKYRD</sequence>
<evidence type="ECO:0000256" key="4">
    <source>
        <dbReference type="ARBA" id="ARBA00008926"/>
    </source>
</evidence>
<evidence type="ECO:0000256" key="14">
    <source>
        <dbReference type="ARBA" id="ARBA00023010"/>
    </source>
</evidence>
<evidence type="ECO:0000313" key="20">
    <source>
        <dbReference type="EMBL" id="KAF6024289.1"/>
    </source>
</evidence>
<dbReference type="AlphaFoldDB" id="A0A7J7JDD4"/>
<dbReference type="OrthoDB" id="3797628at2759"/>
<dbReference type="GO" id="GO:0003723">
    <property type="term" value="F:RNA binding"/>
    <property type="evidence" value="ECO:0007669"/>
    <property type="project" value="TreeGrafter"/>
</dbReference>
<keyword evidence="11" id="KW-0509">mRNA transport</keyword>
<dbReference type="GO" id="GO:0008236">
    <property type="term" value="F:serine-type peptidase activity"/>
    <property type="evidence" value="ECO:0007669"/>
    <property type="project" value="UniProtKB-KW"/>
</dbReference>
<evidence type="ECO:0000256" key="18">
    <source>
        <dbReference type="SAM" id="MobiDB-lite"/>
    </source>
</evidence>
<dbReference type="Gene3D" id="3.30.1610.10">
    <property type="entry name" value="Peptidase S59, nucleoporin"/>
    <property type="match status" value="1"/>
</dbReference>
<evidence type="ECO:0000256" key="16">
    <source>
        <dbReference type="ARBA" id="ARBA00023136"/>
    </source>
</evidence>
<dbReference type="InterPro" id="IPR007230">
    <property type="entry name" value="Nup98_auto-Pept-S59_dom"/>
</dbReference>
<dbReference type="GO" id="GO:0031965">
    <property type="term" value="C:nuclear membrane"/>
    <property type="evidence" value="ECO:0007669"/>
    <property type="project" value="UniProtKB-SubCell"/>
</dbReference>
<evidence type="ECO:0000259" key="19">
    <source>
        <dbReference type="PROSITE" id="PS51434"/>
    </source>
</evidence>
<evidence type="ECO:0000256" key="11">
    <source>
        <dbReference type="ARBA" id="ARBA00022816"/>
    </source>
</evidence>
<evidence type="ECO:0000256" key="3">
    <source>
        <dbReference type="ARBA" id="ARBA00004642"/>
    </source>
</evidence>
<comment type="similarity">
    <text evidence="4">Belongs to the nucleoporin GLFG family.</text>
</comment>
<keyword evidence="12" id="KW-0720">Serine protease</keyword>
<keyword evidence="21" id="KW-1185">Reference proteome</keyword>
<dbReference type="GO" id="GO:0006606">
    <property type="term" value="P:protein import into nucleus"/>
    <property type="evidence" value="ECO:0007669"/>
    <property type="project" value="TreeGrafter"/>
</dbReference>
<keyword evidence="6" id="KW-0813">Transport</keyword>
<dbReference type="GO" id="GO:0000973">
    <property type="term" value="P:post-transcriptional tethering of RNA polymerase II gene DNA at nuclear periphery"/>
    <property type="evidence" value="ECO:0007669"/>
    <property type="project" value="TreeGrafter"/>
</dbReference>
<keyword evidence="8" id="KW-0677">Repeat</keyword>
<evidence type="ECO:0000256" key="5">
    <source>
        <dbReference type="ARBA" id="ARBA00013472"/>
    </source>
</evidence>
<feature type="region of interest" description="Disordered" evidence="18">
    <location>
        <begin position="1"/>
        <end position="29"/>
    </location>
</feature>
<comment type="caution">
    <text evidence="20">The sequence shown here is derived from an EMBL/GenBank/DDBJ whole genome shotgun (WGS) entry which is preliminary data.</text>
</comment>
<keyword evidence="10" id="KW-0068">Autocatalytic cleavage</keyword>
<dbReference type="InterPro" id="IPR037665">
    <property type="entry name" value="Nucleoporin_S59-like"/>
</dbReference>
<dbReference type="GO" id="GO:0006508">
    <property type="term" value="P:proteolysis"/>
    <property type="evidence" value="ECO:0007669"/>
    <property type="project" value="UniProtKB-KW"/>
</dbReference>
<evidence type="ECO:0000256" key="1">
    <source>
        <dbReference type="ARBA" id="ARBA00004567"/>
    </source>
</evidence>
<keyword evidence="14" id="KW-0811">Translocation</keyword>
<evidence type="ECO:0000256" key="17">
    <source>
        <dbReference type="ARBA" id="ARBA00023242"/>
    </source>
</evidence>
<dbReference type="GO" id="GO:0008139">
    <property type="term" value="F:nuclear localization sequence binding"/>
    <property type="evidence" value="ECO:0007669"/>
    <property type="project" value="TreeGrafter"/>
</dbReference>
<dbReference type="GO" id="GO:0044614">
    <property type="term" value="C:nuclear pore cytoplasmic filaments"/>
    <property type="evidence" value="ECO:0007669"/>
    <property type="project" value="TreeGrafter"/>
</dbReference>